<organism evidence="1 2">
    <name type="scientific">Apiospora kogelbergensis</name>
    <dbReference type="NCBI Taxonomy" id="1337665"/>
    <lineage>
        <taxon>Eukaryota</taxon>
        <taxon>Fungi</taxon>
        <taxon>Dikarya</taxon>
        <taxon>Ascomycota</taxon>
        <taxon>Pezizomycotina</taxon>
        <taxon>Sordariomycetes</taxon>
        <taxon>Xylariomycetidae</taxon>
        <taxon>Amphisphaeriales</taxon>
        <taxon>Apiosporaceae</taxon>
        <taxon>Apiospora</taxon>
    </lineage>
</organism>
<name>A0AAW0QWW9_9PEZI</name>
<accession>A0AAW0QWW9</accession>
<keyword evidence="2" id="KW-1185">Reference proteome</keyword>
<evidence type="ECO:0000313" key="2">
    <source>
        <dbReference type="Proteomes" id="UP001392437"/>
    </source>
</evidence>
<comment type="caution">
    <text evidence="1">The sequence shown here is derived from an EMBL/GenBank/DDBJ whole genome shotgun (WGS) entry which is preliminary data.</text>
</comment>
<protein>
    <submittedName>
        <fullName evidence="1">Vegetative incompatibility protein HET-E-1</fullName>
    </submittedName>
</protein>
<sequence>MWLIDTKTLKLVFKTDPSQVKYAILSHTWEEDEVSFQEFQIWTDFHVMDLECFVTGLETDKTKKNTRTPVGIYLAKLPGGYARISPRSLAEVESRETFNVLMEVPQTIYAFKTMSQAAFYSLESEYRRQVAVKLNTGGTTILQAEPHPAWHPQNNLFRIQPPFTCFWLLECCYENHTTFECLVICNVSFDTQTGSYGAKAQILVEAEGVWDLDHCKFIKPPRHRFHEKTATRLFREWQARKDRDSCQSAVHAGPDADVVVSISESACTTDGHYRFDMSVKYVEPARESGD</sequence>
<dbReference type="Proteomes" id="UP001392437">
    <property type="component" value="Unassembled WGS sequence"/>
</dbReference>
<dbReference type="EMBL" id="JAQQWP010000006">
    <property type="protein sequence ID" value="KAK8114853.1"/>
    <property type="molecule type" value="Genomic_DNA"/>
</dbReference>
<reference evidence="1 2" key="1">
    <citation type="submission" date="2023-01" db="EMBL/GenBank/DDBJ databases">
        <title>Analysis of 21 Apiospora genomes using comparative genomics revels a genus with tremendous synthesis potential of carbohydrate active enzymes and secondary metabolites.</title>
        <authorList>
            <person name="Sorensen T."/>
        </authorList>
    </citation>
    <scope>NUCLEOTIDE SEQUENCE [LARGE SCALE GENOMIC DNA]</scope>
    <source>
        <strain evidence="1 2">CBS 117206</strain>
    </source>
</reference>
<evidence type="ECO:0000313" key="1">
    <source>
        <dbReference type="EMBL" id="KAK8114853.1"/>
    </source>
</evidence>
<gene>
    <name evidence="1" type="ORF">PG999_006922</name>
</gene>
<proteinExistence type="predicted"/>
<dbReference type="AlphaFoldDB" id="A0AAW0QWW9"/>